<keyword evidence="7" id="KW-0653">Protein transport</keyword>
<evidence type="ECO:0000256" key="2">
    <source>
        <dbReference type="ARBA" id="ARBA00010102"/>
    </source>
</evidence>
<dbReference type="GO" id="GO:0015031">
    <property type="term" value="P:protein transport"/>
    <property type="evidence" value="ECO:0007669"/>
    <property type="project" value="UniProtKB-KW"/>
</dbReference>
<dbReference type="AlphaFoldDB" id="A0AAD2K0H3"/>
<evidence type="ECO:0008006" key="15">
    <source>
        <dbReference type="Google" id="ProtNLM"/>
    </source>
</evidence>
<dbReference type="GO" id="GO:0035859">
    <property type="term" value="C:Seh1-associated complex"/>
    <property type="evidence" value="ECO:0007669"/>
    <property type="project" value="TreeGrafter"/>
</dbReference>
<protein>
    <recommendedName>
        <fullName evidence="15">WD40 repeat-like protein</fullName>
    </recommendedName>
</protein>
<keyword evidence="3" id="KW-0813">Transport</keyword>
<dbReference type="EMBL" id="CAVNYO010000181">
    <property type="protein sequence ID" value="CAK5272157.1"/>
    <property type="molecule type" value="Genomic_DNA"/>
</dbReference>
<evidence type="ECO:0000256" key="8">
    <source>
        <dbReference type="ARBA" id="ARBA00023010"/>
    </source>
</evidence>
<name>A0AAD2K0H3_9AGAR</name>
<dbReference type="PRINTS" id="PR00320">
    <property type="entry name" value="GPROTEINBRPT"/>
</dbReference>
<dbReference type="SUPFAM" id="SSF50978">
    <property type="entry name" value="WD40 repeat-like"/>
    <property type="match status" value="1"/>
</dbReference>
<keyword evidence="5" id="KW-0677">Repeat</keyword>
<evidence type="ECO:0000256" key="3">
    <source>
        <dbReference type="ARBA" id="ARBA00022448"/>
    </source>
</evidence>
<dbReference type="PANTHER" id="PTHR11024:SF3">
    <property type="entry name" value="NUCLEOPORIN SEH1"/>
    <property type="match status" value="1"/>
</dbReference>
<feature type="region of interest" description="Disordered" evidence="12">
    <location>
        <begin position="437"/>
        <end position="468"/>
    </location>
</feature>
<keyword evidence="9" id="KW-0906">Nuclear pore complex</keyword>
<dbReference type="PROSITE" id="PS50294">
    <property type="entry name" value="WD_REPEATS_REGION"/>
    <property type="match status" value="2"/>
</dbReference>
<dbReference type="GO" id="GO:0031080">
    <property type="term" value="C:nuclear pore outer ring"/>
    <property type="evidence" value="ECO:0007669"/>
    <property type="project" value="TreeGrafter"/>
</dbReference>
<accession>A0AAD2K0H3</accession>
<evidence type="ECO:0000256" key="5">
    <source>
        <dbReference type="ARBA" id="ARBA00022737"/>
    </source>
</evidence>
<comment type="caution">
    <text evidence="13">The sequence shown here is derived from an EMBL/GenBank/DDBJ whole genome shotgun (WGS) entry which is preliminary data.</text>
</comment>
<keyword evidence="8" id="KW-0811">Translocation</keyword>
<dbReference type="InterPro" id="IPR015943">
    <property type="entry name" value="WD40/YVTN_repeat-like_dom_sf"/>
</dbReference>
<evidence type="ECO:0000256" key="7">
    <source>
        <dbReference type="ARBA" id="ARBA00022927"/>
    </source>
</evidence>
<dbReference type="GO" id="GO:0051028">
    <property type="term" value="P:mRNA transport"/>
    <property type="evidence" value="ECO:0007669"/>
    <property type="project" value="UniProtKB-KW"/>
</dbReference>
<reference evidence="13" key="1">
    <citation type="submission" date="2023-11" db="EMBL/GenBank/DDBJ databases">
        <authorList>
            <person name="De Vega J J."/>
            <person name="De Vega J J."/>
        </authorList>
    </citation>
    <scope>NUCLEOTIDE SEQUENCE</scope>
</reference>
<dbReference type="InterPro" id="IPR001680">
    <property type="entry name" value="WD40_rpt"/>
</dbReference>
<keyword evidence="6" id="KW-0509">mRNA transport</keyword>
<feature type="repeat" description="WD" evidence="11">
    <location>
        <begin position="54"/>
        <end position="88"/>
    </location>
</feature>
<feature type="repeat" description="WD" evidence="11">
    <location>
        <begin position="8"/>
        <end position="49"/>
    </location>
</feature>
<evidence type="ECO:0000313" key="13">
    <source>
        <dbReference type="EMBL" id="CAK5272157.1"/>
    </source>
</evidence>
<organism evidence="13 14">
    <name type="scientific">Mycena citricolor</name>
    <dbReference type="NCBI Taxonomy" id="2018698"/>
    <lineage>
        <taxon>Eukaryota</taxon>
        <taxon>Fungi</taxon>
        <taxon>Dikarya</taxon>
        <taxon>Basidiomycota</taxon>
        <taxon>Agaricomycotina</taxon>
        <taxon>Agaricomycetes</taxon>
        <taxon>Agaricomycetidae</taxon>
        <taxon>Agaricales</taxon>
        <taxon>Marasmiineae</taxon>
        <taxon>Mycenaceae</taxon>
        <taxon>Mycena</taxon>
    </lineage>
</organism>
<evidence type="ECO:0000256" key="11">
    <source>
        <dbReference type="PROSITE-ProRule" id="PRU00221"/>
    </source>
</evidence>
<feature type="region of interest" description="Disordered" evidence="12">
    <location>
        <begin position="224"/>
        <end position="245"/>
    </location>
</feature>
<dbReference type="GO" id="GO:0005198">
    <property type="term" value="F:structural molecule activity"/>
    <property type="evidence" value="ECO:0007669"/>
    <property type="project" value="InterPro"/>
</dbReference>
<evidence type="ECO:0000256" key="1">
    <source>
        <dbReference type="ARBA" id="ARBA00004567"/>
    </source>
</evidence>
<gene>
    <name evidence="13" type="ORF">MYCIT1_LOCUS17722</name>
</gene>
<dbReference type="InterPro" id="IPR036322">
    <property type="entry name" value="WD40_repeat_dom_sf"/>
</dbReference>
<keyword evidence="4 11" id="KW-0853">WD repeat</keyword>
<keyword evidence="10" id="KW-0539">Nucleus</keyword>
<evidence type="ECO:0000256" key="6">
    <source>
        <dbReference type="ARBA" id="ARBA00022816"/>
    </source>
</evidence>
<dbReference type="Proteomes" id="UP001295794">
    <property type="component" value="Unassembled WGS sequence"/>
</dbReference>
<evidence type="ECO:0000313" key="14">
    <source>
        <dbReference type="Proteomes" id="UP001295794"/>
    </source>
</evidence>
<dbReference type="InterPro" id="IPR020472">
    <property type="entry name" value="WD40_PAC1"/>
</dbReference>
<evidence type="ECO:0000256" key="9">
    <source>
        <dbReference type="ARBA" id="ARBA00023132"/>
    </source>
</evidence>
<evidence type="ECO:0000256" key="12">
    <source>
        <dbReference type="SAM" id="MobiDB-lite"/>
    </source>
</evidence>
<evidence type="ECO:0000256" key="10">
    <source>
        <dbReference type="ARBA" id="ARBA00023242"/>
    </source>
</evidence>
<dbReference type="SMART" id="SM00320">
    <property type="entry name" value="WD40"/>
    <property type="match status" value="5"/>
</dbReference>
<comment type="similarity">
    <text evidence="2">Belongs to the WD repeat SEC13 family.</text>
</comment>
<proteinExistence type="inferred from homology"/>
<evidence type="ECO:0000256" key="4">
    <source>
        <dbReference type="ARBA" id="ARBA00022574"/>
    </source>
</evidence>
<dbReference type="PANTHER" id="PTHR11024">
    <property type="entry name" value="NUCLEAR PORE COMPLEX PROTEIN SEC13 / SEH1 FAMILY MEMBER"/>
    <property type="match status" value="1"/>
</dbReference>
<dbReference type="PROSITE" id="PS50082">
    <property type="entry name" value="WD_REPEATS_2"/>
    <property type="match status" value="4"/>
</dbReference>
<feature type="repeat" description="WD" evidence="11">
    <location>
        <begin position="322"/>
        <end position="367"/>
    </location>
</feature>
<dbReference type="GO" id="GO:0034198">
    <property type="term" value="P:cellular response to amino acid starvation"/>
    <property type="evidence" value="ECO:0007669"/>
    <property type="project" value="TreeGrafter"/>
</dbReference>
<comment type="subcellular location">
    <subcellularLocation>
        <location evidence="1">Nucleus</location>
        <location evidence="1">Nuclear pore complex</location>
    </subcellularLocation>
</comment>
<keyword evidence="14" id="KW-1185">Reference proteome</keyword>
<feature type="compositionally biased region" description="Basic and acidic residues" evidence="12">
    <location>
        <begin position="449"/>
        <end position="468"/>
    </location>
</feature>
<dbReference type="InterPro" id="IPR037363">
    <property type="entry name" value="Sec13/Seh1_fam"/>
</dbReference>
<sequence length="468" mass="49924">MIQTGIIPSAHSDLVTDASYDFYGLRLATCSLDQRIKIWQLNESNGSWSLEDDWKAHDAAVSKISWAHPEFGTIIASASFDRTVKVWEQASGFAAPEVAVNGSGGFGYASSSSSSLAQTPGPSTSRWVERAVLSEARGTVRAVEFSPHHFGLKLATISTDNQLRIYECLEQHSLANWPVAEEVDVAGLPTSPAITPYARTGAPGTPTQTAAAVDPTPPLLAQALQQSAAASSTSGISQPARPGIGNREADGGWCLSWCKDRYWGEVIAAGAGTSGTIKVIQLHPAHRPTTLLTLDPAPKAPSSAIQYTFPPTSATDISDSSPSNDDAAVTSVSWAPSCGRSYHLIATGSRDGHVRIWKVTPGDEEDDAAEDNTGLALARVDNDDEDKEKKWAAQMVADFDQHRSAVGRVEWNLTGTVLSSTGNDGRVRLWKATPGSVWRPAGSVGVEQSEEHENENGGSERRDTDMES</sequence>
<dbReference type="Gene3D" id="2.130.10.10">
    <property type="entry name" value="YVTN repeat-like/Quinoprotein amine dehydrogenase"/>
    <property type="match status" value="1"/>
</dbReference>
<feature type="repeat" description="WD" evidence="11">
    <location>
        <begin position="399"/>
        <end position="431"/>
    </location>
</feature>
<dbReference type="Pfam" id="PF00400">
    <property type="entry name" value="WD40"/>
    <property type="match status" value="4"/>
</dbReference>
<dbReference type="GO" id="GO:1904263">
    <property type="term" value="P:positive regulation of TORC1 signaling"/>
    <property type="evidence" value="ECO:0007669"/>
    <property type="project" value="TreeGrafter"/>
</dbReference>